<dbReference type="SUPFAM" id="SSF46894">
    <property type="entry name" value="C-terminal effector domain of the bipartite response regulators"/>
    <property type="match status" value="1"/>
</dbReference>
<dbReference type="PRINTS" id="PR00364">
    <property type="entry name" value="DISEASERSIST"/>
</dbReference>
<dbReference type="Gene3D" id="1.10.10.10">
    <property type="entry name" value="Winged helix-like DNA-binding domain superfamily/Winged helix DNA-binding domain"/>
    <property type="match status" value="1"/>
</dbReference>
<dbReference type="InterPro" id="IPR005158">
    <property type="entry name" value="BTAD"/>
</dbReference>
<comment type="similarity">
    <text evidence="1">Belongs to the AfsR/DnrI/RedD regulatory family.</text>
</comment>
<evidence type="ECO:0000259" key="7">
    <source>
        <dbReference type="PROSITE" id="PS51755"/>
    </source>
</evidence>
<dbReference type="Proteomes" id="UP000294947">
    <property type="component" value="Unassembled WGS sequence"/>
</dbReference>
<dbReference type="PANTHER" id="PTHR35807">
    <property type="entry name" value="TRANSCRIPTIONAL REGULATOR REDD-RELATED"/>
    <property type="match status" value="1"/>
</dbReference>
<evidence type="ECO:0000256" key="2">
    <source>
        <dbReference type="ARBA" id="ARBA00023015"/>
    </source>
</evidence>
<keyword evidence="2" id="KW-0805">Transcription regulation</keyword>
<evidence type="ECO:0000256" key="1">
    <source>
        <dbReference type="ARBA" id="ARBA00005820"/>
    </source>
</evidence>
<gene>
    <name evidence="8" type="ORF">E1288_04280</name>
</gene>
<evidence type="ECO:0000256" key="3">
    <source>
        <dbReference type="ARBA" id="ARBA00023125"/>
    </source>
</evidence>
<dbReference type="SUPFAM" id="SSF48452">
    <property type="entry name" value="TPR-like"/>
    <property type="match status" value="3"/>
</dbReference>
<protein>
    <submittedName>
        <fullName evidence="8">Tetratricopeptide repeat protein</fullName>
    </submittedName>
</protein>
<dbReference type="Gene3D" id="1.25.40.10">
    <property type="entry name" value="Tetratricopeptide repeat domain"/>
    <property type="match status" value="3"/>
</dbReference>
<evidence type="ECO:0000256" key="4">
    <source>
        <dbReference type="ARBA" id="ARBA00023163"/>
    </source>
</evidence>
<organism evidence="8 9">
    <name type="scientific">Saccharopolyspora elongata</name>
    <dbReference type="NCBI Taxonomy" id="2530387"/>
    <lineage>
        <taxon>Bacteria</taxon>
        <taxon>Bacillati</taxon>
        <taxon>Actinomycetota</taxon>
        <taxon>Actinomycetes</taxon>
        <taxon>Pseudonocardiales</taxon>
        <taxon>Pseudonocardiaceae</taxon>
        <taxon>Saccharopolyspora</taxon>
    </lineage>
</organism>
<evidence type="ECO:0000313" key="8">
    <source>
        <dbReference type="EMBL" id="TDD55661.1"/>
    </source>
</evidence>
<sequence>MTCGLSSLITPAIISGLDQSCPWEFQVMTRYLLILPPADSAAGATPLSATMDSALVATATIASLALLRLPFRIGLSFPAVSWFGDYAVQVTVLGRAWGNLASDLECAGRCRYTSCPAGLPLGVAVTVEFRVLGEIGVVVDGVPVDSGHARQRSVLAALLVDAGKPVSAEQLVDRVWGDEPPRRGRETLYSYLSRLRRALAGVEGVSFSARAGGYVLTIDPGSVDLHLFHQLVAEAREDSDDRQALGSLDRALGLWRGQAFGELDTPWYNAQREALHQQRLLAELDRADVALRLGQHDEMLAELLARAARYPLDERVIGQFMRALYRCGRQATALECFEQTRLLAEELGADPGPALRRLHQQILTGDPDLAAPPVESSAEHAHPPAPRQLPPPLRLFTGRADELRWLTKTVESRPDHGAIAVISAIGGAGKTCLALHWAHQNTDRYPDGQLYVNLRGFDPSGEPMPPSTVLRGFLDALGVDSAAVPVDFEAQVGLYRSLVATKRLLVVLDNARDTAQVEPLLPSSPACAVVVTSRHKMTGLRTRGAHVLDLDVLADAEAMDLLADHIGRERVAAEPDSVAELLRACGGLPLAVCIVAARADANPDFPLSVLAAELRDTSERLDALDAGEVATNLRAVFSWSFQAVRTEAASLFRLIGASPGGDIGLPAAAALAAAPISRTRLLLRELETAHLVQQRSPGRFRMHDLVRAFATDGADQGRTRPALTRLMNWYVHAAHAAMDLVHPNRRRFRGAAAASTAPLPELVDLDAAMDWLETEHRNLVAAIEMACTSGWPPHAAELAQALGRFFLLRGHFADWISTHRLVLDNAGDSVPAELRAETQTNLATGFTVTGRLDEAIDHLQRALPLWRLADSRRGEANALGNLGIACVLRGRYTEAIENSLRAASLSEELGDITGQANSLNALGIVNARLGRYERSEQQTRHALLLYRQVGDRYGAAAANDTLGNVCGRTGRYEEAIEHCQDSIALCREIGNRGQEIDSLGNLALVHADAGNDGEARRFVDQTLDLISKLGSPASDSGVLNDLGAALRQLGEHRPALAQHESALAAASDPYQLARAHWGLAQTLEALGRHGIGHRVQASELFVQLGVDERFWT</sequence>
<dbReference type="PANTHER" id="PTHR35807:SF1">
    <property type="entry name" value="TRANSCRIPTIONAL REGULATOR REDD"/>
    <property type="match status" value="1"/>
</dbReference>
<dbReference type="GO" id="GO:0006355">
    <property type="term" value="P:regulation of DNA-templated transcription"/>
    <property type="evidence" value="ECO:0007669"/>
    <property type="project" value="InterPro"/>
</dbReference>
<dbReference type="Gene3D" id="3.40.50.300">
    <property type="entry name" value="P-loop containing nucleotide triphosphate hydrolases"/>
    <property type="match status" value="1"/>
</dbReference>
<dbReference type="InterPro" id="IPR011990">
    <property type="entry name" value="TPR-like_helical_dom_sf"/>
</dbReference>
<dbReference type="OrthoDB" id="3275754at2"/>
<keyword evidence="3 5" id="KW-0238">DNA-binding</keyword>
<proteinExistence type="inferred from homology"/>
<dbReference type="GO" id="GO:0000160">
    <property type="term" value="P:phosphorelay signal transduction system"/>
    <property type="evidence" value="ECO:0007669"/>
    <property type="project" value="InterPro"/>
</dbReference>
<comment type="caution">
    <text evidence="8">The sequence shown here is derived from an EMBL/GenBank/DDBJ whole genome shotgun (WGS) entry which is preliminary data.</text>
</comment>
<dbReference type="InterPro" id="IPR001867">
    <property type="entry name" value="OmpR/PhoB-type_DNA-bd"/>
</dbReference>
<dbReference type="PROSITE" id="PS51755">
    <property type="entry name" value="OMPR_PHOB"/>
    <property type="match status" value="1"/>
</dbReference>
<dbReference type="Pfam" id="PF03704">
    <property type="entry name" value="BTAD"/>
    <property type="match status" value="1"/>
</dbReference>
<dbReference type="CDD" id="cd15831">
    <property type="entry name" value="BTAD"/>
    <property type="match status" value="1"/>
</dbReference>
<feature type="domain" description="OmpR/PhoB-type" evidence="7">
    <location>
        <begin position="121"/>
        <end position="218"/>
    </location>
</feature>
<evidence type="ECO:0000313" key="9">
    <source>
        <dbReference type="Proteomes" id="UP000294947"/>
    </source>
</evidence>
<feature type="region of interest" description="Disordered" evidence="6">
    <location>
        <begin position="366"/>
        <end position="393"/>
    </location>
</feature>
<accession>A0A4R4ZB84</accession>
<dbReference type="AlphaFoldDB" id="A0A4R4ZB84"/>
<name>A0A4R4ZB84_9PSEU</name>
<dbReference type="InterPro" id="IPR016032">
    <property type="entry name" value="Sig_transdc_resp-reg_C-effctor"/>
</dbReference>
<reference evidence="8 9" key="1">
    <citation type="submission" date="2019-03" db="EMBL/GenBank/DDBJ databases">
        <title>Draft genome sequences of novel Actinobacteria.</title>
        <authorList>
            <person name="Sahin N."/>
            <person name="Ay H."/>
            <person name="Saygin H."/>
        </authorList>
    </citation>
    <scope>NUCLEOTIDE SEQUENCE [LARGE SCALE GENOMIC DNA]</scope>
    <source>
        <strain evidence="8 9">7K502</strain>
    </source>
</reference>
<dbReference type="SMART" id="SM00028">
    <property type="entry name" value="TPR"/>
    <property type="match status" value="6"/>
</dbReference>
<dbReference type="InterPro" id="IPR019734">
    <property type="entry name" value="TPR_rpt"/>
</dbReference>
<dbReference type="Pfam" id="PF13424">
    <property type="entry name" value="TPR_12"/>
    <property type="match status" value="2"/>
</dbReference>
<dbReference type="Pfam" id="PF00486">
    <property type="entry name" value="Trans_reg_C"/>
    <property type="match status" value="1"/>
</dbReference>
<dbReference type="GO" id="GO:0043531">
    <property type="term" value="F:ADP binding"/>
    <property type="evidence" value="ECO:0007669"/>
    <property type="project" value="InterPro"/>
</dbReference>
<dbReference type="SMART" id="SM01043">
    <property type="entry name" value="BTAD"/>
    <property type="match status" value="1"/>
</dbReference>
<dbReference type="InterPro" id="IPR027417">
    <property type="entry name" value="P-loop_NTPase"/>
</dbReference>
<evidence type="ECO:0000256" key="5">
    <source>
        <dbReference type="PROSITE-ProRule" id="PRU01091"/>
    </source>
</evidence>
<keyword evidence="9" id="KW-1185">Reference proteome</keyword>
<feature type="compositionally biased region" description="Pro residues" evidence="6">
    <location>
        <begin position="383"/>
        <end position="393"/>
    </location>
</feature>
<dbReference type="GO" id="GO:0003677">
    <property type="term" value="F:DNA binding"/>
    <property type="evidence" value="ECO:0007669"/>
    <property type="project" value="UniProtKB-UniRule"/>
</dbReference>
<evidence type="ECO:0000256" key="6">
    <source>
        <dbReference type="SAM" id="MobiDB-lite"/>
    </source>
</evidence>
<dbReference type="EMBL" id="SMKW01000003">
    <property type="protein sequence ID" value="TDD55661.1"/>
    <property type="molecule type" value="Genomic_DNA"/>
</dbReference>
<dbReference type="InterPro" id="IPR051677">
    <property type="entry name" value="AfsR-DnrI-RedD_regulator"/>
</dbReference>
<feature type="DNA-binding region" description="OmpR/PhoB-type" evidence="5">
    <location>
        <begin position="121"/>
        <end position="218"/>
    </location>
</feature>
<dbReference type="InterPro" id="IPR036388">
    <property type="entry name" value="WH-like_DNA-bd_sf"/>
</dbReference>
<dbReference type="SUPFAM" id="SSF52540">
    <property type="entry name" value="P-loop containing nucleoside triphosphate hydrolases"/>
    <property type="match status" value="1"/>
</dbReference>
<dbReference type="SMART" id="SM00862">
    <property type="entry name" value="Trans_reg_C"/>
    <property type="match status" value="1"/>
</dbReference>
<keyword evidence="4" id="KW-0804">Transcription</keyword>